<sequence length="282" mass="32001">MTDQERIQSEKEKALLNQSKKFKIKVDGQEKEVTELELIELAQKGDDYTSKTQKLADERKTLQAQQEEIKGLKVIIDEMKLNPELNKTLNKVYSDFKSGKVTKPDTDSNLKRIDKLIKDADDPDQREKLRDIKEMVTELAEEIAERKTSETVKKLEGDIALLRNTSLIGLGDKIEGDIQKLEGKFGKDLVGKYKADITAMALKYPQNSVPKIFKHLCDDTEYETAVLESAKRKEKEELERKKQGSSPGGQGFTAVTEARKDKSGRTNISDIVQRVKERLGKT</sequence>
<evidence type="ECO:0000256" key="2">
    <source>
        <dbReference type="SAM" id="MobiDB-lite"/>
    </source>
</evidence>
<organism evidence="3">
    <name type="scientific">viral metagenome</name>
    <dbReference type="NCBI Taxonomy" id="1070528"/>
    <lineage>
        <taxon>unclassified sequences</taxon>
        <taxon>metagenomes</taxon>
        <taxon>organismal metagenomes</taxon>
    </lineage>
</organism>
<name>A0A6M3ILK6_9ZZZZ</name>
<reference evidence="3" key="1">
    <citation type="submission" date="2020-03" db="EMBL/GenBank/DDBJ databases">
        <title>The deep terrestrial virosphere.</title>
        <authorList>
            <person name="Holmfeldt K."/>
            <person name="Nilsson E."/>
            <person name="Simone D."/>
            <person name="Lopez-Fernandez M."/>
            <person name="Wu X."/>
            <person name="de Brujin I."/>
            <person name="Lundin D."/>
            <person name="Andersson A."/>
            <person name="Bertilsson S."/>
            <person name="Dopson M."/>
        </authorList>
    </citation>
    <scope>NUCLEOTIDE SEQUENCE</scope>
    <source>
        <strain evidence="3">MM415B01456</strain>
    </source>
</reference>
<dbReference type="AlphaFoldDB" id="A0A6M3ILK6"/>
<protein>
    <submittedName>
        <fullName evidence="3">Uncharacterized protein</fullName>
    </submittedName>
</protein>
<feature type="coiled-coil region" evidence="1">
    <location>
        <begin position="48"/>
        <end position="82"/>
    </location>
</feature>
<evidence type="ECO:0000256" key="1">
    <source>
        <dbReference type="SAM" id="Coils"/>
    </source>
</evidence>
<feature type="compositionally biased region" description="Basic and acidic residues" evidence="2">
    <location>
        <begin position="231"/>
        <end position="242"/>
    </location>
</feature>
<evidence type="ECO:0000313" key="3">
    <source>
        <dbReference type="EMBL" id="QJA58386.1"/>
    </source>
</evidence>
<keyword evidence="1" id="KW-0175">Coiled coil</keyword>
<feature type="region of interest" description="Disordered" evidence="2">
    <location>
        <begin position="231"/>
        <end position="282"/>
    </location>
</feature>
<gene>
    <name evidence="3" type="ORF">MM415B01456_0008</name>
</gene>
<accession>A0A6M3ILK6</accession>
<proteinExistence type="predicted"/>
<dbReference type="EMBL" id="MT141321">
    <property type="protein sequence ID" value="QJA58386.1"/>
    <property type="molecule type" value="Genomic_DNA"/>
</dbReference>
<feature type="compositionally biased region" description="Basic and acidic residues" evidence="2">
    <location>
        <begin position="273"/>
        <end position="282"/>
    </location>
</feature>